<dbReference type="PROSITE" id="PS00571">
    <property type="entry name" value="AMIDASES"/>
    <property type="match status" value="1"/>
</dbReference>
<dbReference type="Pfam" id="PF01425">
    <property type="entry name" value="Amidase"/>
    <property type="match status" value="1"/>
</dbReference>
<dbReference type="PATRIC" id="fig|477184.5.peg.1402"/>
<proteinExistence type="predicted"/>
<dbReference type="InterPro" id="IPR036928">
    <property type="entry name" value="AS_sf"/>
</dbReference>
<name>H0F3R1_9BURK</name>
<dbReference type="GO" id="GO:0004040">
    <property type="term" value="F:amidase activity"/>
    <property type="evidence" value="ECO:0007669"/>
    <property type="project" value="UniProtKB-EC"/>
</dbReference>
<dbReference type="OrthoDB" id="112488at2"/>
<evidence type="ECO:0000313" key="3">
    <source>
        <dbReference type="Proteomes" id="UP000003113"/>
    </source>
</evidence>
<dbReference type="EC" id="3.5.1.4" evidence="2"/>
<comment type="caution">
    <text evidence="2">The sequence shown here is derived from an EMBL/GenBank/DDBJ whole genome shotgun (WGS) entry which is preliminary data.</text>
</comment>
<dbReference type="PANTHER" id="PTHR11895:SF176">
    <property type="entry name" value="AMIDASE AMID-RELATED"/>
    <property type="match status" value="1"/>
</dbReference>
<dbReference type="RefSeq" id="WP_008160342.1">
    <property type="nucleotide sequence ID" value="NZ_AGUF01000031.1"/>
</dbReference>
<accession>H0F3R1</accession>
<keyword evidence="3" id="KW-1185">Reference proteome</keyword>
<feature type="domain" description="Amidase" evidence="1">
    <location>
        <begin position="21"/>
        <end position="436"/>
    </location>
</feature>
<dbReference type="AlphaFoldDB" id="H0F3R1"/>
<protein>
    <submittedName>
        <fullName evidence="2">Amidase</fullName>
        <ecNumber evidence="2">3.5.1.4</ecNumber>
    </submittedName>
</protein>
<dbReference type="InterPro" id="IPR023631">
    <property type="entry name" value="Amidase_dom"/>
</dbReference>
<evidence type="ECO:0000313" key="2">
    <source>
        <dbReference type="EMBL" id="EHK67116.1"/>
    </source>
</evidence>
<dbReference type="Proteomes" id="UP000003113">
    <property type="component" value="Unassembled WGS sequence"/>
</dbReference>
<evidence type="ECO:0000259" key="1">
    <source>
        <dbReference type="Pfam" id="PF01425"/>
    </source>
</evidence>
<dbReference type="InterPro" id="IPR020556">
    <property type="entry name" value="Amidase_CS"/>
</dbReference>
<keyword evidence="2" id="KW-0378">Hydrolase</keyword>
<reference evidence="2 3" key="1">
    <citation type="journal article" date="2012" name="J. Bacteriol.">
        <title>Genome sequence of the highly efficient arsenite-oxidizing bacterium Achromobacter arsenitoxydans SY8.</title>
        <authorList>
            <person name="Li X."/>
            <person name="Hu Y."/>
            <person name="Gong J."/>
            <person name="Lin Y."/>
            <person name="Johnstone L."/>
            <person name="Rensing C."/>
            <person name="Wang G."/>
        </authorList>
    </citation>
    <scope>NUCLEOTIDE SEQUENCE [LARGE SCALE GENOMIC DNA]</scope>
    <source>
        <strain evidence="2 3">SY8</strain>
    </source>
</reference>
<organism evidence="2 3">
    <name type="scientific">Achromobacter arsenitoxydans SY8</name>
    <dbReference type="NCBI Taxonomy" id="477184"/>
    <lineage>
        <taxon>Bacteria</taxon>
        <taxon>Pseudomonadati</taxon>
        <taxon>Pseudomonadota</taxon>
        <taxon>Betaproteobacteria</taxon>
        <taxon>Burkholderiales</taxon>
        <taxon>Alcaligenaceae</taxon>
        <taxon>Achromobacter</taxon>
    </lineage>
</organism>
<dbReference type="STRING" id="477184.KYC_07076"/>
<dbReference type="NCBIfam" id="NF005460">
    <property type="entry name" value="PRK07056.1"/>
    <property type="match status" value="1"/>
</dbReference>
<dbReference type="InterPro" id="IPR000120">
    <property type="entry name" value="Amidase"/>
</dbReference>
<gene>
    <name evidence="2" type="ORF">KYC_07076</name>
</gene>
<dbReference type="Gene3D" id="3.90.1300.10">
    <property type="entry name" value="Amidase signature (AS) domain"/>
    <property type="match status" value="1"/>
</dbReference>
<dbReference type="SUPFAM" id="SSF75304">
    <property type="entry name" value="Amidase signature (AS) enzymes"/>
    <property type="match status" value="1"/>
</dbReference>
<sequence length="449" mass="46481">MVSTLNDLTLALSEGRSTSVELTEAALARAQDAAGEGARVFTKLYAESALAQARASDTLRAAGIVRSAVEGLPISIKDLFDIEGETTMAGSVAREGEPVADENAEVVQRLIAAGAVIIGRTNMTEFAYSGLGINPHYGTPLNPYDRATGRIPGGSSSGAAVSVADGMAVAGIGSDTGGSVRIPAALCGLTGFKPSAWRVSMKGVLPLSANLDSIGPIAASVRCCAELDAILSGDGGPVPQPLPVRGLRLAIPTKLALDAMDKHVSDTFAAAVQRLQDAGALVDRIEIPEFAELAAINSKGGFTAAEAWAWHRDLIARAGKRYDPRVVSRIMRGQDMTAADYLDLLDAREAWVAAVDHRIAGYDALIMPTTPIVAPAVADLQASDDAYYAANGLILRNPTLINFLDGCALSLPCHAPGSAPVGLMIAGSNGADRRILGIGLAVEDLYAGR</sequence>
<dbReference type="eggNOG" id="COG0154">
    <property type="taxonomic scope" value="Bacteria"/>
</dbReference>
<dbReference type="PANTHER" id="PTHR11895">
    <property type="entry name" value="TRANSAMIDASE"/>
    <property type="match status" value="1"/>
</dbReference>
<dbReference type="EMBL" id="AGUF01000031">
    <property type="protein sequence ID" value="EHK67116.1"/>
    <property type="molecule type" value="Genomic_DNA"/>
</dbReference>